<feature type="domain" description="Flavodoxin-like" evidence="1">
    <location>
        <begin position="5"/>
        <end position="113"/>
    </location>
</feature>
<sequence length="149" mass="16090">MKKCLILYDSYHHGNTEKIARAMAEQANAKICTIDKVPTVRTEEYEIIGFGAGIAYGRPYDKMLKAAARFSLQGKAVFVFSTSGMGKAKYNSALIELLKNAGASVVGSFACKGYDTYGPIKMVGGIAKGHPDEEDVAAAKQFIQRIVVS</sequence>
<dbReference type="GO" id="GO:0070819">
    <property type="term" value="F:menaquinone-dependent protoporphyrinogen oxidase activity"/>
    <property type="evidence" value="ECO:0007669"/>
    <property type="project" value="TreeGrafter"/>
</dbReference>
<proteinExistence type="predicted"/>
<dbReference type="PANTHER" id="PTHR38030">
    <property type="entry name" value="PROTOPORPHYRINOGEN IX DEHYDROGENASE [MENAQUINONE]"/>
    <property type="match status" value="1"/>
</dbReference>
<dbReference type="GO" id="GO:0010181">
    <property type="term" value="F:FMN binding"/>
    <property type="evidence" value="ECO:0007669"/>
    <property type="project" value="InterPro"/>
</dbReference>
<dbReference type="PANTHER" id="PTHR38030:SF2">
    <property type="entry name" value="PROTOPORPHYRINOGEN IX DEHYDROGENASE [QUINONE]"/>
    <property type="match status" value="1"/>
</dbReference>
<dbReference type="EMBL" id="CP060286">
    <property type="protein sequence ID" value="QNK40294.1"/>
    <property type="molecule type" value="Genomic_DNA"/>
</dbReference>
<dbReference type="InterPro" id="IPR008254">
    <property type="entry name" value="Flavodoxin/NO_synth"/>
</dbReference>
<dbReference type="GO" id="GO:0006783">
    <property type="term" value="P:heme biosynthetic process"/>
    <property type="evidence" value="ECO:0007669"/>
    <property type="project" value="TreeGrafter"/>
</dbReference>
<protein>
    <submittedName>
        <fullName evidence="2">Flavodoxin</fullName>
    </submittedName>
</protein>
<accession>A0A7G8T9K3</accession>
<evidence type="ECO:0000313" key="2">
    <source>
        <dbReference type="EMBL" id="QNK40294.1"/>
    </source>
</evidence>
<dbReference type="Pfam" id="PF12641">
    <property type="entry name" value="Flavodoxin_3"/>
    <property type="match status" value="1"/>
</dbReference>
<dbReference type="RefSeq" id="WP_066646080.1">
    <property type="nucleotide sequence ID" value="NZ_CP060286.1"/>
</dbReference>
<dbReference type="InterPro" id="IPR029039">
    <property type="entry name" value="Flavoprotein-like_sf"/>
</dbReference>
<organism evidence="2 3">
    <name type="scientific">Caproicibacter fermentans</name>
    <dbReference type="NCBI Taxonomy" id="2576756"/>
    <lineage>
        <taxon>Bacteria</taxon>
        <taxon>Bacillati</taxon>
        <taxon>Bacillota</taxon>
        <taxon>Clostridia</taxon>
        <taxon>Eubacteriales</taxon>
        <taxon>Acutalibacteraceae</taxon>
        <taxon>Caproicibacter</taxon>
    </lineage>
</organism>
<dbReference type="AlphaFoldDB" id="A0A7G8T9K3"/>
<dbReference type="Gene3D" id="3.40.50.360">
    <property type="match status" value="1"/>
</dbReference>
<reference evidence="2 3" key="1">
    <citation type="submission" date="2020-08" db="EMBL/GenBank/DDBJ databases">
        <title>The isolate Caproiciproducens sp. 7D4C2 produces n-caproate at mildly acidic conditions from hexoses: genome and rBOX comparison with related strains and chain-elongating bacteria.</title>
        <authorList>
            <person name="Esquivel-Elizondo S."/>
            <person name="Bagci C."/>
            <person name="Temovska M."/>
            <person name="Jeon B.S."/>
            <person name="Bessarab I."/>
            <person name="Williams R.B.H."/>
            <person name="Huson D.H."/>
            <person name="Angenent L.T."/>
        </authorList>
    </citation>
    <scope>NUCLEOTIDE SEQUENCE [LARGE SCALE GENOMIC DNA]</scope>
    <source>
        <strain evidence="2 3">7D4C2</strain>
    </source>
</reference>
<evidence type="ECO:0000313" key="3">
    <source>
        <dbReference type="Proteomes" id="UP000515909"/>
    </source>
</evidence>
<dbReference type="SUPFAM" id="SSF52218">
    <property type="entry name" value="Flavoproteins"/>
    <property type="match status" value="1"/>
</dbReference>
<evidence type="ECO:0000259" key="1">
    <source>
        <dbReference type="Pfam" id="PF12641"/>
    </source>
</evidence>
<gene>
    <name evidence="2" type="ORF">HCR03_16730</name>
</gene>
<dbReference type="Proteomes" id="UP000515909">
    <property type="component" value="Chromosome"/>
</dbReference>
<name>A0A7G8T9K3_9FIRM</name>
<dbReference type="InterPro" id="IPR052200">
    <property type="entry name" value="Protoporphyrinogen_IX_DH"/>
</dbReference>
<dbReference type="GO" id="GO:0016651">
    <property type="term" value="F:oxidoreductase activity, acting on NAD(P)H"/>
    <property type="evidence" value="ECO:0007669"/>
    <property type="project" value="UniProtKB-ARBA"/>
</dbReference>
<dbReference type="KEGG" id="cfem:HCR03_16730"/>